<evidence type="ECO:0000256" key="3">
    <source>
        <dbReference type="SAM" id="SignalP"/>
    </source>
</evidence>
<evidence type="ECO:0000256" key="1">
    <source>
        <dbReference type="SAM" id="Coils"/>
    </source>
</evidence>
<feature type="signal peptide" evidence="3">
    <location>
        <begin position="1"/>
        <end position="18"/>
    </location>
</feature>
<keyword evidence="3" id="KW-0732">Signal</keyword>
<feature type="chain" id="PRO_5047258474" evidence="3">
    <location>
        <begin position="19"/>
        <end position="194"/>
    </location>
</feature>
<organism evidence="4 5">
    <name type="scientific">Patiriisocius hiemis</name>
    <dbReference type="NCBI Taxonomy" id="3075604"/>
    <lineage>
        <taxon>Bacteria</taxon>
        <taxon>Pseudomonadati</taxon>
        <taxon>Bacteroidota</taxon>
        <taxon>Flavobacteriia</taxon>
        <taxon>Flavobacteriales</taxon>
        <taxon>Flavobacteriaceae</taxon>
        <taxon>Patiriisocius</taxon>
    </lineage>
</organism>
<gene>
    <name evidence="4" type="ORF">RM538_00145</name>
</gene>
<reference evidence="4 5" key="1">
    <citation type="submission" date="2023-09" db="EMBL/GenBank/DDBJ databases">
        <authorList>
            <person name="Rey-Velasco X."/>
        </authorList>
    </citation>
    <scope>NUCLEOTIDE SEQUENCE [LARGE SCALE GENOMIC DNA]</scope>
    <source>
        <strain evidence="4 5">W242</strain>
    </source>
</reference>
<dbReference type="RefSeq" id="WP_311331361.1">
    <property type="nucleotide sequence ID" value="NZ_JAVRHZ010000001.1"/>
</dbReference>
<dbReference type="EMBL" id="JAVRHZ010000001">
    <property type="protein sequence ID" value="MDT0554395.1"/>
    <property type="molecule type" value="Genomic_DNA"/>
</dbReference>
<keyword evidence="5" id="KW-1185">Reference proteome</keyword>
<name>A0ABU2YAX7_9FLAO</name>
<keyword evidence="2" id="KW-0472">Membrane</keyword>
<sequence>MKKLILLALLLFCSVSLSYSQETETKDNSLNGQFEAIKKTSNNYQDYEVVKKFKLNALQKNTLDSIAVYKSEISTLKNTISSQNDEISSLTTTLNETKVALTNSQEKEDGIEFLGILTQKSTYNTILWSIIGLLLITLAYFIYRFNASNSITKESKAKLTELESEFELHRQKKLEEMQQVRRKLQDEINKNRKA</sequence>
<proteinExistence type="predicted"/>
<keyword evidence="2" id="KW-1133">Transmembrane helix</keyword>
<protein>
    <submittedName>
        <fullName evidence="4">tRNA (Guanine-N1)-methyltransferase</fullName>
    </submittedName>
</protein>
<dbReference type="Proteomes" id="UP001254488">
    <property type="component" value="Unassembled WGS sequence"/>
</dbReference>
<feature type="coiled-coil region" evidence="1">
    <location>
        <begin position="152"/>
        <end position="194"/>
    </location>
</feature>
<accession>A0ABU2YAX7</accession>
<comment type="caution">
    <text evidence="4">The sequence shown here is derived from an EMBL/GenBank/DDBJ whole genome shotgun (WGS) entry which is preliminary data.</text>
</comment>
<evidence type="ECO:0000313" key="5">
    <source>
        <dbReference type="Proteomes" id="UP001254488"/>
    </source>
</evidence>
<feature type="transmembrane region" description="Helical" evidence="2">
    <location>
        <begin position="126"/>
        <end position="143"/>
    </location>
</feature>
<keyword evidence="1" id="KW-0175">Coiled coil</keyword>
<evidence type="ECO:0000313" key="4">
    <source>
        <dbReference type="EMBL" id="MDT0554395.1"/>
    </source>
</evidence>
<evidence type="ECO:0000256" key="2">
    <source>
        <dbReference type="SAM" id="Phobius"/>
    </source>
</evidence>
<keyword evidence="2" id="KW-0812">Transmembrane</keyword>